<dbReference type="Proteomes" id="UP001222770">
    <property type="component" value="Unassembled WGS sequence"/>
</dbReference>
<dbReference type="PRINTS" id="PR00038">
    <property type="entry name" value="HTHLUXR"/>
</dbReference>
<dbReference type="SMART" id="SM00421">
    <property type="entry name" value="HTH_LUXR"/>
    <property type="match status" value="1"/>
</dbReference>
<gene>
    <name evidence="3" type="ORF">POM99_02110</name>
</gene>
<dbReference type="InterPro" id="IPR036388">
    <property type="entry name" value="WH-like_DNA-bd_sf"/>
</dbReference>
<evidence type="ECO:0000313" key="4">
    <source>
        <dbReference type="Proteomes" id="UP001222770"/>
    </source>
</evidence>
<evidence type="ECO:0000256" key="1">
    <source>
        <dbReference type="ARBA" id="ARBA00023125"/>
    </source>
</evidence>
<dbReference type="InterPro" id="IPR039420">
    <property type="entry name" value="WalR-like"/>
</dbReference>
<dbReference type="InterPro" id="IPR000792">
    <property type="entry name" value="Tscrpt_reg_LuxR_C"/>
</dbReference>
<accession>A0ABT6CEM2</accession>
<keyword evidence="4" id="KW-1185">Reference proteome</keyword>
<dbReference type="RefSeq" id="WP_277275138.1">
    <property type="nucleotide sequence ID" value="NZ_JAROCY010000002.1"/>
</dbReference>
<sequence length="369" mass="40363">MPDLPDLREAIYDAPLEERPWKAALASFRAALDARLVYMSFRPVQEGAVGIGIAAADADVSSMRRDYGQRYQHINPMPFEQMEQGKVYSIRDFVGEDHPFWTDYLTPSGVGNAYGFCISAGEFHAVIHLVRKAELGDLSPEQLRWWEAHTPAFTRAVRVFGHLRLSQFVAGLQAQVLDRMALGMMILNREAGVLYSNAAARQIVGTSGQIRISEDAQLRFARPEHQAMLRQSLANGTAPEPRLLCTIDPNTPERVVEVLLINIDPGHDFGLVSAPALVAYLHDRAASPAPPPEFLATLFDLTPAEARVLSGLAAGGAIAEVAQALDLSEHTVRTQTKRILAKIGVSRQTDLVRLAIGSLATLVGNLARD</sequence>
<name>A0ABT6CEM2_9SPHN</name>
<keyword evidence="1" id="KW-0238">DNA-binding</keyword>
<feature type="domain" description="HTH luxR-type" evidence="2">
    <location>
        <begin position="294"/>
        <end position="359"/>
    </location>
</feature>
<organism evidence="3 4">
    <name type="scientific">Novosphingobium cyanobacteriorum</name>
    <dbReference type="NCBI Taxonomy" id="3024215"/>
    <lineage>
        <taxon>Bacteria</taxon>
        <taxon>Pseudomonadati</taxon>
        <taxon>Pseudomonadota</taxon>
        <taxon>Alphaproteobacteria</taxon>
        <taxon>Sphingomonadales</taxon>
        <taxon>Sphingomonadaceae</taxon>
        <taxon>Novosphingobium</taxon>
    </lineage>
</organism>
<dbReference type="Gene3D" id="1.10.10.10">
    <property type="entry name" value="Winged helix-like DNA-binding domain superfamily/Winged helix DNA-binding domain"/>
    <property type="match status" value="1"/>
</dbReference>
<dbReference type="InterPro" id="IPR016032">
    <property type="entry name" value="Sig_transdc_resp-reg_C-effctor"/>
</dbReference>
<evidence type="ECO:0000313" key="3">
    <source>
        <dbReference type="EMBL" id="MDF8331984.1"/>
    </source>
</evidence>
<evidence type="ECO:0000259" key="2">
    <source>
        <dbReference type="PROSITE" id="PS50043"/>
    </source>
</evidence>
<dbReference type="Pfam" id="PF00196">
    <property type="entry name" value="GerE"/>
    <property type="match status" value="1"/>
</dbReference>
<dbReference type="PANTHER" id="PTHR43214:SF43">
    <property type="entry name" value="TWO-COMPONENT RESPONSE REGULATOR"/>
    <property type="match status" value="1"/>
</dbReference>
<protein>
    <submittedName>
        <fullName evidence="3">Helix-turn-helix transcriptional regulator</fullName>
    </submittedName>
</protein>
<dbReference type="CDD" id="cd06170">
    <property type="entry name" value="LuxR_C_like"/>
    <property type="match status" value="1"/>
</dbReference>
<proteinExistence type="predicted"/>
<dbReference type="EMBL" id="JAROCY010000002">
    <property type="protein sequence ID" value="MDF8331984.1"/>
    <property type="molecule type" value="Genomic_DNA"/>
</dbReference>
<reference evidence="3 4" key="1">
    <citation type="submission" date="2023-03" db="EMBL/GenBank/DDBJ databases">
        <title>Novosphingobium cyanobacteriorum sp. nov., isolated from a eutrophic reservoir during the Microcystis bloom period.</title>
        <authorList>
            <person name="Kang M."/>
            <person name="Le V."/>
            <person name="Ko S.-R."/>
            <person name="Lee S.-A."/>
            <person name="Ahn C.-Y."/>
        </authorList>
    </citation>
    <scope>NUCLEOTIDE SEQUENCE [LARGE SCALE GENOMIC DNA]</scope>
    <source>
        <strain evidence="3 4">HBC54</strain>
    </source>
</reference>
<dbReference type="PANTHER" id="PTHR43214">
    <property type="entry name" value="TWO-COMPONENT RESPONSE REGULATOR"/>
    <property type="match status" value="1"/>
</dbReference>
<dbReference type="SUPFAM" id="SSF46894">
    <property type="entry name" value="C-terminal effector domain of the bipartite response regulators"/>
    <property type="match status" value="1"/>
</dbReference>
<dbReference type="PROSITE" id="PS50043">
    <property type="entry name" value="HTH_LUXR_2"/>
    <property type="match status" value="1"/>
</dbReference>
<comment type="caution">
    <text evidence="3">The sequence shown here is derived from an EMBL/GenBank/DDBJ whole genome shotgun (WGS) entry which is preliminary data.</text>
</comment>